<dbReference type="InterPro" id="IPR036116">
    <property type="entry name" value="FN3_sf"/>
</dbReference>
<organism evidence="6 7">
    <name type="scientific">Cyprinodon variegatus</name>
    <name type="common">Sheepshead minnow</name>
    <dbReference type="NCBI Taxonomy" id="28743"/>
    <lineage>
        <taxon>Eukaryota</taxon>
        <taxon>Metazoa</taxon>
        <taxon>Chordata</taxon>
        <taxon>Craniata</taxon>
        <taxon>Vertebrata</taxon>
        <taxon>Euteleostomi</taxon>
        <taxon>Actinopterygii</taxon>
        <taxon>Neopterygii</taxon>
        <taxon>Teleostei</taxon>
        <taxon>Neoteleostei</taxon>
        <taxon>Acanthomorphata</taxon>
        <taxon>Ovalentaria</taxon>
        <taxon>Atherinomorphae</taxon>
        <taxon>Cyprinodontiformes</taxon>
        <taxon>Cyprinodontidae</taxon>
        <taxon>Cyprinodon</taxon>
    </lineage>
</organism>
<dbReference type="InterPro" id="IPR013098">
    <property type="entry name" value="Ig_I-set"/>
</dbReference>
<dbReference type="InterPro" id="IPR003961">
    <property type="entry name" value="FN3_dom"/>
</dbReference>
<feature type="domain" description="Fibronectin type-III" evidence="5">
    <location>
        <begin position="377"/>
        <end position="474"/>
    </location>
</feature>
<dbReference type="InterPro" id="IPR003598">
    <property type="entry name" value="Ig_sub2"/>
</dbReference>
<accession>A0A3Q2EIX4</accession>
<feature type="domain" description="Fibronectin type-III" evidence="5">
    <location>
        <begin position="479"/>
        <end position="573"/>
    </location>
</feature>
<sequence>MLFTLTFFNCLETTVIQRFFLPVAPEVDLDASMKERMVVHAGGVIRLIAYVSGQPTPDVTWTRDGAGLPPEAKVESTAISSSLVIKPCARKHLGVYTVTAKNASGEKTKNVTVEVLEEPELLLDANMARDHLAMLGTDITLSAKVKGVPMPTITWKKNDGDVPSHITVAVTASGSKVFIPKCVRADSGNYTITVENAAGKKSATVILPAHPKISTIPMQTRQRCGWPGSGLIAMEAMTGIPLPTAKWISDGKELTSEGRFKIESAETSTTLSIVESQRGDTGEYMLTVSNSAGSKTVALHVTVLDLPGPPVGPINILEVTPDHMMIQWRAPKDDGGTPITNYVVEKKDVKKPWEPWSVVSSSGISTKAKVTRLEKGREYIVRVRAENKIENAVTVEWALPDYDGGSPISGYVIERREMTGKWIRVNKTPVLDLRYRVSGLFEGNSYEFRVFAENVAGISEPSLTSDPVKATRAITKPGPPGNPKLKDWSKSYADICWTKPTRDGGSPILGYVVEAQKSGSAQWDRINKDLIKICAYRVPGLIEGMEYRLRVRATNIVGDSEPRELPEAVLAKDILVPPEVVVDVSCPPVITNVTKDGMTVSWKEPADDGKSPILGYVLEKKETKEMKWNKVNRKPLTERTLEVTGLTEGVEYDFRVTAVNIAGLGKPSEPSASTTAQNPISKSQTSVHMIT</sequence>
<dbReference type="Ensembl" id="ENSCVAT00000028066.1">
    <property type="protein sequence ID" value="ENSCVAP00000032356.1"/>
    <property type="gene ID" value="ENSCVAG00000022318.1"/>
</dbReference>
<dbReference type="SMART" id="SM00409">
    <property type="entry name" value="IG"/>
    <property type="match status" value="3"/>
</dbReference>
<reference evidence="6" key="1">
    <citation type="submission" date="2025-08" db="UniProtKB">
        <authorList>
            <consortium name="Ensembl"/>
        </authorList>
    </citation>
    <scope>IDENTIFICATION</scope>
</reference>
<dbReference type="Pfam" id="PF07679">
    <property type="entry name" value="I-set"/>
    <property type="match status" value="3"/>
</dbReference>
<protein>
    <recommendedName>
        <fullName evidence="8">Titin</fullName>
    </recommendedName>
</protein>
<dbReference type="Proteomes" id="UP000265020">
    <property type="component" value="Unassembled WGS sequence"/>
</dbReference>
<dbReference type="SMART" id="SM00060">
    <property type="entry name" value="FN3"/>
    <property type="match status" value="4"/>
</dbReference>
<feature type="compositionally biased region" description="Polar residues" evidence="3">
    <location>
        <begin position="670"/>
        <end position="691"/>
    </location>
</feature>
<dbReference type="InterPro" id="IPR036179">
    <property type="entry name" value="Ig-like_dom_sf"/>
</dbReference>
<dbReference type="GO" id="GO:0031430">
    <property type="term" value="C:M band"/>
    <property type="evidence" value="ECO:0007669"/>
    <property type="project" value="TreeGrafter"/>
</dbReference>
<evidence type="ECO:0000256" key="2">
    <source>
        <dbReference type="ARBA" id="ARBA00023319"/>
    </source>
</evidence>
<dbReference type="FunFam" id="2.60.40.10:FF:000031">
    <property type="entry name" value="Myosin-binding protein C, slow type"/>
    <property type="match status" value="1"/>
</dbReference>
<evidence type="ECO:0000313" key="6">
    <source>
        <dbReference type="Ensembl" id="ENSCVAP00000032356.1"/>
    </source>
</evidence>
<feature type="region of interest" description="Disordered" evidence="3">
    <location>
        <begin position="665"/>
        <end position="691"/>
    </location>
</feature>
<dbReference type="PANTHER" id="PTHR14340">
    <property type="entry name" value="MICROFIBRIL-ASSOCIATED GLYCOPROTEIN 3"/>
    <property type="match status" value="1"/>
</dbReference>
<dbReference type="FunFam" id="2.60.40.10:FF:000034">
    <property type="entry name" value="Titin isoform A"/>
    <property type="match status" value="1"/>
</dbReference>
<feature type="domain" description="Ig-like" evidence="4">
    <location>
        <begin position="211"/>
        <end position="302"/>
    </location>
</feature>
<reference evidence="6" key="2">
    <citation type="submission" date="2025-09" db="UniProtKB">
        <authorList>
            <consortium name="Ensembl"/>
        </authorList>
    </citation>
    <scope>IDENTIFICATION</scope>
</reference>
<dbReference type="SMART" id="SM00408">
    <property type="entry name" value="IGc2"/>
    <property type="match status" value="2"/>
</dbReference>
<dbReference type="InterPro" id="IPR003599">
    <property type="entry name" value="Ig_sub"/>
</dbReference>
<dbReference type="PROSITE" id="PS50835">
    <property type="entry name" value="IG_LIKE"/>
    <property type="match status" value="3"/>
</dbReference>
<name>A0A3Q2EIX4_CYPVA</name>
<evidence type="ECO:0000256" key="3">
    <source>
        <dbReference type="SAM" id="MobiDB-lite"/>
    </source>
</evidence>
<dbReference type="FunFam" id="2.60.40.10:FF:000127">
    <property type="entry name" value="titin isoform X1"/>
    <property type="match status" value="1"/>
</dbReference>
<dbReference type="GO" id="GO:0008307">
    <property type="term" value="F:structural constituent of muscle"/>
    <property type="evidence" value="ECO:0007669"/>
    <property type="project" value="TreeGrafter"/>
</dbReference>
<dbReference type="AlphaFoldDB" id="A0A3Q2EIX4"/>
<dbReference type="GO" id="GO:0045214">
    <property type="term" value="P:sarcomere organization"/>
    <property type="evidence" value="ECO:0007669"/>
    <property type="project" value="TreeGrafter"/>
</dbReference>
<dbReference type="PRINTS" id="PR00014">
    <property type="entry name" value="FNTYPEIII"/>
</dbReference>
<dbReference type="InterPro" id="IPR013783">
    <property type="entry name" value="Ig-like_fold"/>
</dbReference>
<dbReference type="GO" id="GO:0048738">
    <property type="term" value="P:cardiac muscle tissue development"/>
    <property type="evidence" value="ECO:0007669"/>
    <property type="project" value="TreeGrafter"/>
</dbReference>
<dbReference type="OMA" id="TSDPCKP"/>
<dbReference type="InterPro" id="IPR007110">
    <property type="entry name" value="Ig-like_dom"/>
</dbReference>
<keyword evidence="2" id="KW-0393">Immunoglobulin domain</keyword>
<dbReference type="FunFam" id="2.60.40.10:FF:000002">
    <property type="entry name" value="Titin a"/>
    <property type="match status" value="2"/>
</dbReference>
<evidence type="ECO:0000313" key="7">
    <source>
        <dbReference type="Proteomes" id="UP000265020"/>
    </source>
</evidence>
<dbReference type="SUPFAM" id="SSF49265">
    <property type="entry name" value="Fibronectin type III"/>
    <property type="match status" value="3"/>
</dbReference>
<feature type="domain" description="Ig-like" evidence="4">
    <location>
        <begin position="25"/>
        <end position="114"/>
    </location>
</feature>
<dbReference type="Pfam" id="PF00041">
    <property type="entry name" value="fn3"/>
    <property type="match status" value="4"/>
</dbReference>
<proteinExistence type="predicted"/>
<dbReference type="GeneTree" id="ENSGT01110000267173"/>
<dbReference type="SUPFAM" id="SSF48726">
    <property type="entry name" value="Immunoglobulin"/>
    <property type="match status" value="3"/>
</dbReference>
<feature type="domain" description="Ig-like" evidence="4">
    <location>
        <begin position="119"/>
        <end position="206"/>
    </location>
</feature>
<evidence type="ECO:0008006" key="8">
    <source>
        <dbReference type="Google" id="ProtNLM"/>
    </source>
</evidence>
<keyword evidence="1" id="KW-0677">Repeat</keyword>
<evidence type="ECO:0000259" key="4">
    <source>
        <dbReference type="PROSITE" id="PS50835"/>
    </source>
</evidence>
<evidence type="ECO:0000256" key="1">
    <source>
        <dbReference type="ARBA" id="ARBA00022737"/>
    </source>
</evidence>
<dbReference type="Gene3D" id="2.60.40.10">
    <property type="entry name" value="Immunoglobulins"/>
    <property type="match status" value="7"/>
</dbReference>
<dbReference type="PROSITE" id="PS50853">
    <property type="entry name" value="FN3"/>
    <property type="match status" value="3"/>
</dbReference>
<dbReference type="PANTHER" id="PTHR14340:SF13">
    <property type="entry name" value="TITIN"/>
    <property type="match status" value="1"/>
</dbReference>
<feature type="domain" description="Fibronectin type-III" evidence="5">
    <location>
        <begin position="584"/>
        <end position="678"/>
    </location>
</feature>
<dbReference type="FunFam" id="2.60.40.10:FF:000135">
    <property type="entry name" value="Titin a"/>
    <property type="match status" value="1"/>
</dbReference>
<dbReference type="CDD" id="cd00063">
    <property type="entry name" value="FN3"/>
    <property type="match status" value="4"/>
</dbReference>
<keyword evidence="7" id="KW-1185">Reference proteome</keyword>
<evidence type="ECO:0000259" key="5">
    <source>
        <dbReference type="PROSITE" id="PS50853"/>
    </source>
</evidence>